<evidence type="ECO:0000256" key="3">
    <source>
        <dbReference type="ARBA" id="ARBA00022729"/>
    </source>
</evidence>
<feature type="domain" description="SCP" evidence="8">
    <location>
        <begin position="169"/>
        <end position="301"/>
    </location>
</feature>
<dbReference type="InterPro" id="IPR001283">
    <property type="entry name" value="CRISP-related"/>
</dbReference>
<evidence type="ECO:0000313" key="9">
    <source>
        <dbReference type="EMBL" id="KAJ8447499.1"/>
    </source>
</evidence>
<dbReference type="CDD" id="cd05381">
    <property type="entry name" value="CAP_PR-1"/>
    <property type="match status" value="1"/>
</dbReference>
<sequence>MTCIKPFMASLCIIAVTLALLQACYAQNSPQDYVDAHNAARAAVGVGKIMWDSKVANYAQAYANKRKGDCNLIHSGGPYGENLAKGSGSFTGVNAVQLWVKEKADYNYNSNSCAPGKVCGHYTQVVWRDSTRLGCARAEKRMTCTKRISTFPYIFAVTRALLRACHAQNSPQDYVDAHNAARRAVGVGDIEWDDKVAAYAQDYANQRKGDCALQHSGGPYGENLAEGSGDFTGTDAVQLWVNEKGDYDYESNTCAPGKVCGHYTQVVWRNSTRLGCARVQCENNGWYFIICSYDPPGNVIGEKPY</sequence>
<evidence type="ECO:0000313" key="10">
    <source>
        <dbReference type="Proteomes" id="UP001153076"/>
    </source>
</evidence>
<keyword evidence="6" id="KW-0568">Pathogenesis-related protein</keyword>
<accession>A0A9Q1KPV1</accession>
<reference evidence="9" key="1">
    <citation type="submission" date="2022-04" db="EMBL/GenBank/DDBJ databases">
        <title>Carnegiea gigantea Genome sequencing and assembly v2.</title>
        <authorList>
            <person name="Copetti D."/>
            <person name="Sanderson M.J."/>
            <person name="Burquez A."/>
            <person name="Wojciechowski M.F."/>
        </authorList>
    </citation>
    <scope>NUCLEOTIDE SEQUENCE</scope>
    <source>
        <strain evidence="9">SGP5-SGP5p</strain>
        <tissue evidence="9">Aerial part</tissue>
    </source>
</reference>
<gene>
    <name evidence="9" type="ORF">Cgig2_019493</name>
</gene>
<dbReference type="EMBL" id="JAKOGI010000038">
    <property type="protein sequence ID" value="KAJ8447499.1"/>
    <property type="molecule type" value="Genomic_DNA"/>
</dbReference>
<evidence type="ECO:0000259" key="8">
    <source>
        <dbReference type="SMART" id="SM00198"/>
    </source>
</evidence>
<keyword evidence="5" id="KW-1015">Disulfide bond</keyword>
<dbReference type="InterPro" id="IPR018244">
    <property type="entry name" value="Allrgn_V5/Tpx1_CS"/>
</dbReference>
<dbReference type="PRINTS" id="PR00838">
    <property type="entry name" value="V5ALLERGEN"/>
</dbReference>
<dbReference type="FunFam" id="3.40.33.10:FF:000004">
    <property type="entry name" value="CAP, cysteine-rich secretory protein, antigen 5"/>
    <property type="match status" value="1"/>
</dbReference>
<comment type="similarity">
    <text evidence="2">Belongs to the CRISP family.</text>
</comment>
<keyword evidence="4" id="KW-0611">Plant defense</keyword>
<dbReference type="PROSITE" id="PS01009">
    <property type="entry name" value="CRISP_1"/>
    <property type="match status" value="2"/>
</dbReference>
<name>A0A9Q1KPV1_9CARY</name>
<dbReference type="InterPro" id="IPR014044">
    <property type="entry name" value="CAP_dom"/>
</dbReference>
<evidence type="ECO:0000256" key="2">
    <source>
        <dbReference type="ARBA" id="ARBA00009923"/>
    </source>
</evidence>
<dbReference type="FunFam" id="3.40.33.10:FF:000006">
    <property type="entry name" value="Putative pathogenesis-related protein 1"/>
    <property type="match status" value="1"/>
</dbReference>
<dbReference type="PROSITE" id="PS01010">
    <property type="entry name" value="CRISP_2"/>
    <property type="match status" value="1"/>
</dbReference>
<keyword evidence="3 7" id="KW-0732">Signal</keyword>
<keyword evidence="10" id="KW-1185">Reference proteome</keyword>
<evidence type="ECO:0000256" key="6">
    <source>
        <dbReference type="ARBA" id="ARBA00023265"/>
    </source>
</evidence>
<dbReference type="GO" id="GO:0098542">
    <property type="term" value="P:defense response to other organism"/>
    <property type="evidence" value="ECO:0007669"/>
    <property type="project" value="UniProtKB-ARBA"/>
</dbReference>
<feature type="signal peptide" evidence="7">
    <location>
        <begin position="1"/>
        <end position="26"/>
    </location>
</feature>
<dbReference type="PRINTS" id="PR00837">
    <property type="entry name" value="V5TPXLIKE"/>
</dbReference>
<dbReference type="PROSITE" id="PS51257">
    <property type="entry name" value="PROKAR_LIPOPROTEIN"/>
    <property type="match status" value="1"/>
</dbReference>
<organism evidence="9 10">
    <name type="scientific">Carnegiea gigantea</name>
    <dbReference type="NCBI Taxonomy" id="171969"/>
    <lineage>
        <taxon>Eukaryota</taxon>
        <taxon>Viridiplantae</taxon>
        <taxon>Streptophyta</taxon>
        <taxon>Embryophyta</taxon>
        <taxon>Tracheophyta</taxon>
        <taxon>Spermatophyta</taxon>
        <taxon>Magnoliopsida</taxon>
        <taxon>eudicotyledons</taxon>
        <taxon>Gunneridae</taxon>
        <taxon>Pentapetalae</taxon>
        <taxon>Caryophyllales</taxon>
        <taxon>Cactineae</taxon>
        <taxon>Cactaceae</taxon>
        <taxon>Cactoideae</taxon>
        <taxon>Echinocereeae</taxon>
        <taxon>Carnegiea</taxon>
    </lineage>
</organism>
<comment type="function">
    <text evidence="1">Probably involved in the defense reaction of plants against pathogens.</text>
</comment>
<feature type="domain" description="SCP" evidence="8">
    <location>
        <begin position="28"/>
        <end position="155"/>
    </location>
</feature>
<comment type="caution">
    <text evidence="9">The sequence shown here is derived from an EMBL/GenBank/DDBJ whole genome shotgun (WGS) entry which is preliminary data.</text>
</comment>
<feature type="chain" id="PRO_5040229265" description="SCP domain-containing protein" evidence="7">
    <location>
        <begin position="27"/>
        <end position="305"/>
    </location>
</feature>
<dbReference type="Proteomes" id="UP001153076">
    <property type="component" value="Unassembled WGS sequence"/>
</dbReference>
<dbReference type="AlphaFoldDB" id="A0A9Q1KPV1"/>
<dbReference type="SUPFAM" id="SSF55797">
    <property type="entry name" value="PR-1-like"/>
    <property type="match status" value="2"/>
</dbReference>
<dbReference type="Pfam" id="PF00188">
    <property type="entry name" value="CAP"/>
    <property type="match status" value="2"/>
</dbReference>
<evidence type="ECO:0000256" key="1">
    <source>
        <dbReference type="ARBA" id="ARBA00003143"/>
    </source>
</evidence>
<evidence type="ECO:0000256" key="4">
    <source>
        <dbReference type="ARBA" id="ARBA00022821"/>
    </source>
</evidence>
<evidence type="ECO:0000256" key="7">
    <source>
        <dbReference type="SAM" id="SignalP"/>
    </source>
</evidence>
<dbReference type="Gene3D" id="3.40.33.10">
    <property type="entry name" value="CAP"/>
    <property type="match status" value="2"/>
</dbReference>
<proteinExistence type="inferred from homology"/>
<evidence type="ECO:0000256" key="5">
    <source>
        <dbReference type="ARBA" id="ARBA00023157"/>
    </source>
</evidence>
<dbReference type="SMART" id="SM00198">
    <property type="entry name" value="SCP"/>
    <property type="match status" value="2"/>
</dbReference>
<dbReference type="OrthoDB" id="337038at2759"/>
<dbReference type="GO" id="GO:0005576">
    <property type="term" value="C:extracellular region"/>
    <property type="evidence" value="ECO:0007669"/>
    <property type="project" value="InterPro"/>
</dbReference>
<dbReference type="InterPro" id="IPR035940">
    <property type="entry name" value="CAP_sf"/>
</dbReference>
<protein>
    <recommendedName>
        <fullName evidence="8">SCP domain-containing protein</fullName>
    </recommendedName>
</protein>
<dbReference type="InterPro" id="IPR002413">
    <property type="entry name" value="V5_allergen-like"/>
</dbReference>
<dbReference type="PANTHER" id="PTHR10334">
    <property type="entry name" value="CYSTEINE-RICH SECRETORY PROTEIN-RELATED"/>
    <property type="match status" value="1"/>
</dbReference>